<feature type="compositionally biased region" description="Polar residues" evidence="1">
    <location>
        <begin position="28"/>
        <end position="45"/>
    </location>
</feature>
<comment type="caution">
    <text evidence="3">The sequence shown here is derived from an EMBL/GenBank/DDBJ whole genome shotgun (WGS) entry which is preliminary data.</text>
</comment>
<protein>
    <submittedName>
        <fullName evidence="3">Cellulose biosynthesis protein BcsG</fullName>
        <ecNumber evidence="3">2.7.8.-</ecNumber>
    </submittedName>
</protein>
<feature type="transmembrane region" description="Helical" evidence="2">
    <location>
        <begin position="153"/>
        <end position="172"/>
    </location>
</feature>
<dbReference type="NCBIfam" id="TIGR03368">
    <property type="entry name" value="cellulose_yhjU"/>
    <property type="match status" value="1"/>
</dbReference>
<feature type="transmembrane region" description="Helical" evidence="2">
    <location>
        <begin position="179"/>
        <end position="199"/>
    </location>
</feature>
<feature type="transmembrane region" description="Helical" evidence="2">
    <location>
        <begin position="109"/>
        <end position="125"/>
    </location>
</feature>
<evidence type="ECO:0000256" key="2">
    <source>
        <dbReference type="SAM" id="Phobius"/>
    </source>
</evidence>
<reference evidence="3" key="1">
    <citation type="journal article" date="2020" name="mSystems">
        <title>Genome- and Community-Level Interaction Insights into Carbon Utilization and Element Cycling Functions of Hydrothermarchaeota in Hydrothermal Sediment.</title>
        <authorList>
            <person name="Zhou Z."/>
            <person name="Liu Y."/>
            <person name="Xu W."/>
            <person name="Pan J."/>
            <person name="Luo Z.H."/>
            <person name="Li M."/>
        </authorList>
    </citation>
    <scope>NUCLEOTIDE SEQUENCE [LARGE SCALE GENOMIC DNA]</scope>
    <source>
        <strain evidence="3">HyVt-458</strain>
    </source>
</reference>
<organism evidence="3">
    <name type="scientific">Thiolapillus brandeum</name>
    <dbReference type="NCBI Taxonomy" id="1076588"/>
    <lineage>
        <taxon>Bacteria</taxon>
        <taxon>Pseudomonadati</taxon>
        <taxon>Pseudomonadota</taxon>
        <taxon>Gammaproteobacteria</taxon>
        <taxon>Chromatiales</taxon>
        <taxon>Sedimenticolaceae</taxon>
        <taxon>Thiolapillus</taxon>
    </lineage>
</organism>
<evidence type="ECO:0000313" key="3">
    <source>
        <dbReference type="EMBL" id="HEC05612.1"/>
    </source>
</evidence>
<dbReference type="Gene3D" id="3.40.720.10">
    <property type="entry name" value="Alkaline Phosphatase, subunit A"/>
    <property type="match status" value="1"/>
</dbReference>
<dbReference type="InterPro" id="IPR017850">
    <property type="entry name" value="Alkaline_phosphatase_core_sf"/>
</dbReference>
<dbReference type="GO" id="GO:0016740">
    <property type="term" value="F:transferase activity"/>
    <property type="evidence" value="ECO:0007669"/>
    <property type="project" value="UniProtKB-KW"/>
</dbReference>
<dbReference type="Proteomes" id="UP000886339">
    <property type="component" value="Unassembled WGS sequence"/>
</dbReference>
<evidence type="ECO:0000256" key="1">
    <source>
        <dbReference type="SAM" id="MobiDB-lite"/>
    </source>
</evidence>
<dbReference type="InterPro" id="IPR017744">
    <property type="entry name" value="BcsG"/>
</dbReference>
<dbReference type="Pfam" id="PF11658">
    <property type="entry name" value="CBP_BcsG"/>
    <property type="match status" value="1"/>
</dbReference>
<name>A0A831W9L5_9GAMM</name>
<keyword evidence="2" id="KW-1133">Transmembrane helix</keyword>
<gene>
    <name evidence="3" type="primary">bcsG</name>
    <name evidence="3" type="ORF">ENJ12_02060</name>
</gene>
<dbReference type="EC" id="2.7.8.-" evidence="3"/>
<dbReference type="AlphaFoldDB" id="A0A831W9L5"/>
<keyword evidence="2" id="KW-0472">Membrane</keyword>
<sequence>MAVFYRRGCQQSLNRMSVSTKITEKSAETPTDTGSTSSVESNCTDTGADPAGHEGRASTLNYMGLGAWNAYFLAKFFLYWKHYIGFHPLENLAFAAFLLMPVRSATGRFLRQLVALPVGVALLYYDSWLPPVARVLDQAGNVGGFSPTYLFELVGRFFDVRVVAILVLIWAVTRILSEYLRIGTLVVTSLVVLLVVQTLEKNDVSMPAIVTAGNAGVASSAAGATSPGTTGNARTQVSLDEVLQDFYRRESRRQVNFTASPSEDAPFDVLFLHICSLSWDDLEAAGLTAHPLFDRFDLLFTNFNSASSYSGPATVRLLRATCGQPSHHDLYQPAPQHCYLFQNLAQAGFAPQFALNHDGHFDGFLDVVRDRGRLDAAPMSLDGITINQRSFDGSPIHDDLEVLSRWLRQREQGKEPQVAAYYNTISLHDGNRLVTGPGRSLNSLKSYPQRLRKLLDDLDQFLHQIEISGRRMVVVLVPEHGAAIRGDRMQIAGLREIPSPAITRVPAAVAIIGPGLERRGSPIRNEEPVSYLAISHVIERVLQDDIFSRASFDPAALTENLPKTPFVSENEGTVVMRYNGRYHLRLQGEDWMEYPVDDAGSSKP</sequence>
<keyword evidence="3" id="KW-0808">Transferase</keyword>
<keyword evidence="2" id="KW-0812">Transmembrane</keyword>
<feature type="region of interest" description="Disordered" evidence="1">
    <location>
        <begin position="20"/>
        <end position="51"/>
    </location>
</feature>
<dbReference type="EMBL" id="DRLF01000084">
    <property type="protein sequence ID" value="HEC05612.1"/>
    <property type="molecule type" value="Genomic_DNA"/>
</dbReference>
<proteinExistence type="predicted"/>
<accession>A0A831W9L5</accession>